<reference evidence="1" key="1">
    <citation type="submission" date="2024-02" db="EMBL/GenBank/DDBJ databases">
        <title>Metagenome Assembled Genome of Zalaria obscura JY119.</title>
        <authorList>
            <person name="Vighnesh L."/>
            <person name="Jagadeeshwari U."/>
            <person name="Venkata Ramana C."/>
            <person name="Sasikala C."/>
        </authorList>
    </citation>
    <scope>NUCLEOTIDE SEQUENCE</scope>
    <source>
        <strain evidence="1">JY119</strain>
    </source>
</reference>
<proteinExistence type="predicted"/>
<comment type="caution">
    <text evidence="1">The sequence shown here is derived from an EMBL/GenBank/DDBJ whole genome shotgun (WGS) entry which is preliminary data.</text>
</comment>
<evidence type="ECO:0000313" key="2">
    <source>
        <dbReference type="Proteomes" id="UP001320706"/>
    </source>
</evidence>
<dbReference type="EC" id="2.7.7.72" evidence="1"/>
<organism evidence="1 2">
    <name type="scientific">Zalaria obscura</name>
    <dbReference type="NCBI Taxonomy" id="2024903"/>
    <lineage>
        <taxon>Eukaryota</taxon>
        <taxon>Fungi</taxon>
        <taxon>Dikarya</taxon>
        <taxon>Ascomycota</taxon>
        <taxon>Pezizomycotina</taxon>
        <taxon>Dothideomycetes</taxon>
        <taxon>Dothideomycetidae</taxon>
        <taxon>Dothideales</taxon>
        <taxon>Zalariaceae</taxon>
        <taxon>Zalaria</taxon>
    </lineage>
</organism>
<dbReference type="Proteomes" id="UP001320706">
    <property type="component" value="Unassembled WGS sequence"/>
</dbReference>
<sequence>MVDGRERSVMSAGRSSKRQRPFGSALYGSLSSWMHLFRRTLSHRIRNRAGLTALHTTPQPAKETIQRIRCMPYISTENFSISDCNPRESKRRRLSERPSLSQQPRATMATAQQDGTVNYHPRLELTEVESTLRRLLLDVARYVKNSPTPPTADGQVTIPDTLQNEELVLRFTGGWVRDKLLGVGSHDIDVAINKLTGFQFGLRMKEYLEIPGNSEKYGLLDAKGKVAGALHKIEANPEKSKHLETVTTRIFGLDIDLVNLRKETYSEDSRNPQMEFGTPEEDALRRDATVNAMFYNLNTGEIEDFTGKGHEDMKAKIIRTPLEPYQTFKDDPLRVLRLIRFASRLGYTIEPEAEHQMSNPEIQDALQAKISRERVGVELEKMLTGSDPYMALSLIDRLGLYRTIFSDPTQNLEQHYQPDTEGWRLSIDTIRDILGSRDDVLPQVLVRNAEEEYLTWQVSCLVPYRDAPQPPPSAPGKKLPPPTASTVAREGIKATNKICEMITASIRNREEISKLAHGYAEQERRPHRKTEGEDFGARDTLGMAIRRWGPSWKTQALFAALSDIADTPESKEAILSDYTTLAAHLRDLNILEAYSLKPLIDGKALAKAMSVSPGPWMKDALEVIIAWQLRHPDKTNAEEAIEEVRNAGMHGELTHSLIAHFLRLTIRPLFAKNQHPAVTKQGRKVTTNVLPKKIELESREDVSKPWKRDVHVLGLLKWVLGSLDEVAVERNWPMITPPLLSITDDHDPKFKAQGCEMVRLLLDVVPSSLLLRTGLGDVFEEALMPCLGYLPRLTPEEDSIALLSAAYPALIALSKTAFLSQPPAGSRLTAESLSQRRIKFLDTIVRKGVLSAYANADEYVKITEVLLQNLQLLNSELGIESVKHLKHVLPMLSEILSNPFGSTYAPTLLAAVKSLQSVILNGWPRVAAHKAEVLKGLTLCWLKLDDNSAGELEVAIRKEMRETVQILTAAVGSSECDLEADFDQLIEADGRLEGLLR</sequence>
<keyword evidence="1" id="KW-0808">Transferase</keyword>
<dbReference type="EMBL" id="JAMKPW020000004">
    <property type="protein sequence ID" value="KAK8219189.1"/>
    <property type="molecule type" value="Genomic_DNA"/>
</dbReference>
<keyword evidence="1" id="KW-0548">Nucleotidyltransferase</keyword>
<evidence type="ECO:0000313" key="1">
    <source>
        <dbReference type="EMBL" id="KAK8219189.1"/>
    </source>
</evidence>
<protein>
    <submittedName>
        <fullName evidence="1">CCA tRNA nucleotidyltransferase, mitochondrial</fullName>
        <ecNumber evidence="1">2.7.7.72</ecNumber>
    </submittedName>
</protein>
<name>A0ACC3SPA0_9PEZI</name>
<accession>A0ACC3SPA0</accession>
<gene>
    <name evidence="1" type="primary">CCA1</name>
    <name evidence="1" type="ORF">M8818_000921</name>
</gene>
<keyword evidence="2" id="KW-1185">Reference proteome</keyword>